<protein>
    <submittedName>
        <fullName evidence="1">Uncharacterized protein</fullName>
    </submittedName>
</protein>
<sequence>MQLGRSGTYARHAPTQPFMCAQVGRTLGATAKRRSRSERTA</sequence>
<dbReference type="AlphaFoldDB" id="A0A6J4NXS5"/>
<dbReference type="EMBL" id="CADCUU010000095">
    <property type="protein sequence ID" value="CAA9394863.1"/>
    <property type="molecule type" value="Genomic_DNA"/>
</dbReference>
<name>A0A6J4NXS5_9RHOB</name>
<evidence type="ECO:0000313" key="1">
    <source>
        <dbReference type="EMBL" id="CAA9394863.1"/>
    </source>
</evidence>
<organism evidence="1">
    <name type="scientific">uncultured Rubellimicrobium sp</name>
    <dbReference type="NCBI Taxonomy" id="543078"/>
    <lineage>
        <taxon>Bacteria</taxon>
        <taxon>Pseudomonadati</taxon>
        <taxon>Pseudomonadota</taxon>
        <taxon>Alphaproteobacteria</taxon>
        <taxon>Rhodobacterales</taxon>
        <taxon>Roseobacteraceae</taxon>
        <taxon>Rubellimicrobium</taxon>
        <taxon>environmental samples</taxon>
    </lineage>
</organism>
<proteinExistence type="predicted"/>
<accession>A0A6J4NXS5</accession>
<reference evidence="1" key="1">
    <citation type="submission" date="2020-02" db="EMBL/GenBank/DDBJ databases">
        <authorList>
            <person name="Meier V. D."/>
        </authorList>
    </citation>
    <scope>NUCLEOTIDE SEQUENCE</scope>
    <source>
        <strain evidence="1">AVDCRST_MAG15</strain>
    </source>
</reference>
<gene>
    <name evidence="1" type="ORF">AVDCRST_MAG15-666</name>
</gene>